<evidence type="ECO:0000256" key="2">
    <source>
        <dbReference type="PROSITE-ProRule" id="PRU00191"/>
    </source>
</evidence>
<comment type="caution">
    <text evidence="4">The sequence shown here is derived from an EMBL/GenBank/DDBJ whole genome shotgun (WGS) entry which is preliminary data.</text>
</comment>
<sequence>MRLEDKSDFQATREQSFIPTKLKVEEKRASSCSFCVECASYYWKNLDAKGAAKILSKYPMGSFLVRPSTHPAYHYALSQKIPVLGITHIRIQQNEEGLYNMETDDSISSTRIQGFTCVLNMVESWSRVYREIGFPSLQKPVTKDSAQNVASYVNDFERNVCFHDNEEADKSVREFVMSFLKNKSIKNKAT</sequence>
<dbReference type="Pfam" id="PF00017">
    <property type="entry name" value="SH2"/>
    <property type="match status" value="1"/>
</dbReference>
<dbReference type="InterPro" id="IPR000980">
    <property type="entry name" value="SH2"/>
</dbReference>
<protein>
    <recommendedName>
        <fullName evidence="3">SH2 domain-containing protein</fullName>
    </recommendedName>
</protein>
<evidence type="ECO:0000259" key="3">
    <source>
        <dbReference type="PROSITE" id="PS50001"/>
    </source>
</evidence>
<evidence type="ECO:0000256" key="1">
    <source>
        <dbReference type="ARBA" id="ARBA00022999"/>
    </source>
</evidence>
<dbReference type="EMBL" id="CAWYQH010000002">
    <property type="protein sequence ID" value="CAK8673809.1"/>
    <property type="molecule type" value="Genomic_DNA"/>
</dbReference>
<feature type="domain" description="SH2" evidence="3">
    <location>
        <begin position="41"/>
        <end position="141"/>
    </location>
</feature>
<evidence type="ECO:0000313" key="5">
    <source>
        <dbReference type="Proteomes" id="UP001642483"/>
    </source>
</evidence>
<dbReference type="Gene3D" id="3.30.505.10">
    <property type="entry name" value="SH2 domain"/>
    <property type="match status" value="1"/>
</dbReference>
<keyword evidence="1 2" id="KW-0727">SH2 domain</keyword>
<accession>A0ABP0F260</accession>
<dbReference type="SUPFAM" id="SSF55550">
    <property type="entry name" value="SH2 domain"/>
    <property type="match status" value="1"/>
</dbReference>
<name>A0ABP0F260_CLALP</name>
<dbReference type="SMART" id="SM00252">
    <property type="entry name" value="SH2"/>
    <property type="match status" value="1"/>
</dbReference>
<dbReference type="Proteomes" id="UP001642483">
    <property type="component" value="Unassembled WGS sequence"/>
</dbReference>
<dbReference type="InterPro" id="IPR036860">
    <property type="entry name" value="SH2_dom_sf"/>
</dbReference>
<organism evidence="4 5">
    <name type="scientific">Clavelina lepadiformis</name>
    <name type="common">Light-bulb sea squirt</name>
    <name type="synonym">Ascidia lepadiformis</name>
    <dbReference type="NCBI Taxonomy" id="159417"/>
    <lineage>
        <taxon>Eukaryota</taxon>
        <taxon>Metazoa</taxon>
        <taxon>Chordata</taxon>
        <taxon>Tunicata</taxon>
        <taxon>Ascidiacea</taxon>
        <taxon>Aplousobranchia</taxon>
        <taxon>Clavelinidae</taxon>
        <taxon>Clavelina</taxon>
    </lineage>
</organism>
<reference evidence="4 5" key="1">
    <citation type="submission" date="2024-02" db="EMBL/GenBank/DDBJ databases">
        <authorList>
            <person name="Daric V."/>
            <person name="Darras S."/>
        </authorList>
    </citation>
    <scope>NUCLEOTIDE SEQUENCE [LARGE SCALE GENOMIC DNA]</scope>
</reference>
<dbReference type="PANTHER" id="PTHR10155:SF16">
    <property type="entry name" value="SUPPRESSOR OF CYTOKINE SIGNALING 2"/>
    <property type="match status" value="1"/>
</dbReference>
<keyword evidence="5" id="KW-1185">Reference proteome</keyword>
<dbReference type="PROSITE" id="PS50001">
    <property type="entry name" value="SH2"/>
    <property type="match status" value="1"/>
</dbReference>
<gene>
    <name evidence="4" type="ORF">CVLEPA_LOCUS3560</name>
</gene>
<dbReference type="PANTHER" id="PTHR10155">
    <property type="entry name" value="PHOSPHATIDYLINOSITOL 3-KINASE REGULATORY SUBUNIT"/>
    <property type="match status" value="1"/>
</dbReference>
<evidence type="ECO:0000313" key="4">
    <source>
        <dbReference type="EMBL" id="CAK8673809.1"/>
    </source>
</evidence>
<proteinExistence type="predicted"/>